<evidence type="ECO:0000313" key="3">
    <source>
        <dbReference type="Proteomes" id="UP000198914"/>
    </source>
</evidence>
<sequence>MCCLLRVDLDELSLIAALRYGHTQGTHLLFGESDGYGHGPGLRLIHEEGAVGETSLPPENLSHFDGRPEAPEGLSSLWAKPKSLLR</sequence>
<feature type="region of interest" description="Disordered" evidence="1">
    <location>
        <begin position="53"/>
        <end position="75"/>
    </location>
</feature>
<reference evidence="3" key="1">
    <citation type="submission" date="2016-10" db="EMBL/GenBank/DDBJ databases">
        <authorList>
            <person name="Varghese N."/>
            <person name="Submissions S."/>
        </authorList>
    </citation>
    <scope>NUCLEOTIDE SEQUENCE [LARGE SCALE GENOMIC DNA]</scope>
    <source>
        <strain evidence="3">DSM 100420</strain>
    </source>
</reference>
<gene>
    <name evidence="2" type="ORF">SAMN05444004_106169</name>
</gene>
<organism evidence="2 3">
    <name type="scientific">Jannaschia faecimaris</name>
    <dbReference type="NCBI Taxonomy" id="1244108"/>
    <lineage>
        <taxon>Bacteria</taxon>
        <taxon>Pseudomonadati</taxon>
        <taxon>Pseudomonadota</taxon>
        <taxon>Alphaproteobacteria</taxon>
        <taxon>Rhodobacterales</taxon>
        <taxon>Roseobacteraceae</taxon>
        <taxon>Jannaschia</taxon>
    </lineage>
</organism>
<dbReference type="Proteomes" id="UP000198914">
    <property type="component" value="Unassembled WGS sequence"/>
</dbReference>
<evidence type="ECO:0000256" key="1">
    <source>
        <dbReference type="SAM" id="MobiDB-lite"/>
    </source>
</evidence>
<proteinExistence type="predicted"/>
<dbReference type="AlphaFoldDB" id="A0A1H3QKH3"/>
<name>A0A1H3QKH3_9RHOB</name>
<accession>A0A1H3QKH3</accession>
<dbReference type="EMBL" id="FNPX01000006">
    <property type="protein sequence ID" value="SDZ13528.1"/>
    <property type="molecule type" value="Genomic_DNA"/>
</dbReference>
<protein>
    <submittedName>
        <fullName evidence="2">Uncharacterized protein</fullName>
    </submittedName>
</protein>
<evidence type="ECO:0000313" key="2">
    <source>
        <dbReference type="EMBL" id="SDZ13528.1"/>
    </source>
</evidence>
<keyword evidence="3" id="KW-1185">Reference proteome</keyword>